<dbReference type="Pfam" id="PF03775">
    <property type="entry name" value="MinC_C"/>
    <property type="match status" value="1"/>
</dbReference>
<dbReference type="InterPro" id="IPR013033">
    <property type="entry name" value="MinC"/>
</dbReference>
<evidence type="ECO:0000313" key="9">
    <source>
        <dbReference type="EMBL" id="MFD2111287.1"/>
    </source>
</evidence>
<organism evidence="9 10">
    <name type="scientific">Thiorhodococcus fuscus</name>
    <dbReference type="NCBI Taxonomy" id="527200"/>
    <lineage>
        <taxon>Bacteria</taxon>
        <taxon>Pseudomonadati</taxon>
        <taxon>Pseudomonadota</taxon>
        <taxon>Gammaproteobacteria</taxon>
        <taxon>Chromatiales</taxon>
        <taxon>Chromatiaceae</taxon>
        <taxon>Thiorhodococcus</taxon>
    </lineage>
</organism>
<feature type="domain" description="Septum formation inhibitor MinC C-terminal" evidence="7">
    <location>
        <begin position="161"/>
        <end position="260"/>
    </location>
</feature>
<proteinExistence type="inferred from homology"/>
<comment type="subunit">
    <text evidence="6">Interacts with MinD and FtsZ.</text>
</comment>
<reference evidence="10" key="1">
    <citation type="journal article" date="2019" name="Int. J. Syst. Evol. Microbiol.">
        <title>The Global Catalogue of Microorganisms (GCM) 10K type strain sequencing project: providing services to taxonomists for standard genome sequencing and annotation.</title>
        <authorList>
            <consortium name="The Broad Institute Genomics Platform"/>
            <consortium name="The Broad Institute Genome Sequencing Center for Infectious Disease"/>
            <person name="Wu L."/>
            <person name="Ma J."/>
        </authorList>
    </citation>
    <scope>NUCLEOTIDE SEQUENCE [LARGE SCALE GENOMIC DNA]</scope>
    <source>
        <strain evidence="10">KACC 12597</strain>
    </source>
</reference>
<dbReference type="InterPro" id="IPR016098">
    <property type="entry name" value="CAP/MinC_C"/>
</dbReference>
<dbReference type="Pfam" id="PF05209">
    <property type="entry name" value="MinC_N"/>
    <property type="match status" value="1"/>
</dbReference>
<feature type="domain" description="Septum formation inhibitor MinC N-terminal" evidence="8">
    <location>
        <begin position="16"/>
        <end position="88"/>
    </location>
</feature>
<keyword evidence="2 6" id="KW-0132">Cell division</keyword>
<keyword evidence="10" id="KW-1185">Reference proteome</keyword>
<dbReference type="PANTHER" id="PTHR34108:SF1">
    <property type="entry name" value="SEPTUM SITE-DETERMINING PROTEIN MINC"/>
    <property type="match status" value="1"/>
</dbReference>
<dbReference type="Gene3D" id="2.160.20.70">
    <property type="match status" value="1"/>
</dbReference>
<dbReference type="EMBL" id="JBHUHX010000010">
    <property type="protein sequence ID" value="MFD2111287.1"/>
    <property type="molecule type" value="Genomic_DNA"/>
</dbReference>
<evidence type="ECO:0000256" key="6">
    <source>
        <dbReference type="HAMAP-Rule" id="MF_00267"/>
    </source>
</evidence>
<name>A0ABW4Y6M4_9GAMM</name>
<evidence type="ECO:0000259" key="8">
    <source>
        <dbReference type="Pfam" id="PF05209"/>
    </source>
</evidence>
<dbReference type="HAMAP" id="MF_00267">
    <property type="entry name" value="MinC"/>
    <property type="match status" value="1"/>
</dbReference>
<evidence type="ECO:0000256" key="2">
    <source>
        <dbReference type="ARBA" id="ARBA00022618"/>
    </source>
</evidence>
<evidence type="ECO:0000256" key="4">
    <source>
        <dbReference type="ARBA" id="ARBA00023306"/>
    </source>
</evidence>
<keyword evidence="3 6" id="KW-0717">Septation</keyword>
<sequence length="263" mass="28312">MAVNPQKTGSDALRSFELKAASFTLPIIRLLDDNVEAVAARLGAKVEKAPDFFRNTPVVIDLTALLSNSGAVELPLLVGLLRGYGMIPFGVRGGNKEQHAVAEALELAVLRESYVRRDRSPEDPKGSDATETAVEVEVPASSMPTKTLTPVRRPNQGFMLVTRPVRSGQRVYAAGGDLTVSAAVSSGAELMADGNIHVYGPLRGRALAGMNGNTEARIFCQDLQAELVSIAGHYRVSENIPIELRGVPVQIFLDQKLLRIEKL</sequence>
<gene>
    <name evidence="6 9" type="primary">minC</name>
    <name evidence="9" type="ORF">ACFSJC_05455</name>
</gene>
<evidence type="ECO:0000313" key="10">
    <source>
        <dbReference type="Proteomes" id="UP001597337"/>
    </source>
</evidence>
<dbReference type="SUPFAM" id="SSF63848">
    <property type="entry name" value="Cell-division inhibitor MinC, C-terminal domain"/>
    <property type="match status" value="1"/>
</dbReference>
<dbReference type="Proteomes" id="UP001597337">
    <property type="component" value="Unassembled WGS sequence"/>
</dbReference>
<dbReference type="InterPro" id="IPR007874">
    <property type="entry name" value="MinC_N"/>
</dbReference>
<accession>A0ABW4Y6M4</accession>
<evidence type="ECO:0000256" key="5">
    <source>
        <dbReference type="ARBA" id="ARBA00025606"/>
    </source>
</evidence>
<evidence type="ECO:0000256" key="1">
    <source>
        <dbReference type="ARBA" id="ARBA00006291"/>
    </source>
</evidence>
<comment type="caution">
    <text evidence="9">The sequence shown here is derived from an EMBL/GenBank/DDBJ whole genome shotgun (WGS) entry which is preliminary data.</text>
</comment>
<dbReference type="RefSeq" id="WP_386024327.1">
    <property type="nucleotide sequence ID" value="NZ_JBHUHX010000010.1"/>
</dbReference>
<comment type="similarity">
    <text evidence="1 6">Belongs to the MinC family.</text>
</comment>
<comment type="function">
    <text evidence="5 6">Cell division inhibitor that blocks the formation of polar Z ring septums. Rapidly oscillates between the poles of the cell to destabilize FtsZ filaments that have formed before they mature into polar Z rings. Prevents FtsZ polymerization.</text>
</comment>
<dbReference type="PANTHER" id="PTHR34108">
    <property type="entry name" value="SEPTUM SITE-DETERMINING PROTEIN MINC"/>
    <property type="match status" value="1"/>
</dbReference>
<dbReference type="NCBIfam" id="TIGR01222">
    <property type="entry name" value="minC"/>
    <property type="match status" value="1"/>
</dbReference>
<dbReference type="InterPro" id="IPR036145">
    <property type="entry name" value="MinC_C_sf"/>
</dbReference>
<evidence type="ECO:0000259" key="7">
    <source>
        <dbReference type="Pfam" id="PF03775"/>
    </source>
</evidence>
<keyword evidence="4 6" id="KW-0131">Cell cycle</keyword>
<protein>
    <recommendedName>
        <fullName evidence="6">Probable septum site-determining protein MinC</fullName>
    </recommendedName>
</protein>
<evidence type="ECO:0000256" key="3">
    <source>
        <dbReference type="ARBA" id="ARBA00023210"/>
    </source>
</evidence>
<dbReference type="Gene3D" id="3.30.70.260">
    <property type="match status" value="1"/>
</dbReference>
<dbReference type="InterPro" id="IPR005526">
    <property type="entry name" value="Septum_form_inhib_MinC_C"/>
</dbReference>